<evidence type="ECO:0000313" key="1">
    <source>
        <dbReference type="EMBL" id="AEN91193.1"/>
    </source>
</evidence>
<evidence type="ECO:0000313" key="2">
    <source>
        <dbReference type="Proteomes" id="UP000001283"/>
    </source>
</evidence>
<name>A0A8D4BLS4_PRIMW</name>
<dbReference type="EMBL" id="CP003017">
    <property type="protein sequence ID" value="AEN91193.1"/>
    <property type="molecule type" value="Genomic_DNA"/>
</dbReference>
<organism evidence="1 2">
    <name type="scientific">Priestia megaterium (strain WSH-002)</name>
    <name type="common">Bacillus megaterium</name>
    <dbReference type="NCBI Taxonomy" id="1006007"/>
    <lineage>
        <taxon>Bacteria</taxon>
        <taxon>Bacillati</taxon>
        <taxon>Bacillota</taxon>
        <taxon>Bacilli</taxon>
        <taxon>Bacillales</taxon>
        <taxon>Bacillaceae</taxon>
        <taxon>Priestia</taxon>
    </lineage>
</organism>
<protein>
    <submittedName>
        <fullName evidence="1">Uncharacterized protein</fullName>
    </submittedName>
</protein>
<gene>
    <name evidence="1" type="ORF">BMWSH_4314</name>
</gene>
<dbReference type="Proteomes" id="UP000001283">
    <property type="component" value="Chromosome"/>
</dbReference>
<proteinExistence type="predicted"/>
<reference evidence="1 2" key="1">
    <citation type="journal article" date="2011" name="J. Bacteriol.">
        <title>Complete genome sequence of the industrial strain Bacillus megaterium WSH-002.</title>
        <authorList>
            <person name="Liu L."/>
            <person name="Li Y."/>
            <person name="Zhang J."/>
            <person name="Zou W."/>
            <person name="Zhou Z."/>
            <person name="Liu J."/>
            <person name="Li X."/>
            <person name="Wang L."/>
            <person name="Chen J."/>
        </authorList>
    </citation>
    <scope>NUCLEOTIDE SEQUENCE [LARGE SCALE GENOMIC DNA]</scope>
    <source>
        <strain evidence="1 2">WSH-002</strain>
    </source>
</reference>
<dbReference type="KEGG" id="bmh:BMWSH_4314"/>
<dbReference type="AlphaFoldDB" id="A0A8D4BLS4"/>
<sequence length="41" mass="4916">MNEKVNRNHNNKINLEKGKNVRFLPFIFTIEEKGIHSYNLD</sequence>
<accession>A0A8D4BLS4</accession>